<accession>A0A914QUG5</accession>
<dbReference type="PANTHER" id="PTHR11686:SF46">
    <property type="entry name" value="GAMMA-GLUTAMYLTRANSPEPTIDASE 1"/>
    <property type="match status" value="1"/>
</dbReference>
<dbReference type="SUPFAM" id="SSF56235">
    <property type="entry name" value="N-terminal nucleophile aminohydrolases (Ntn hydrolases)"/>
    <property type="match status" value="1"/>
</dbReference>
<dbReference type="GO" id="GO:0036374">
    <property type="term" value="F:glutathione hydrolase activity"/>
    <property type="evidence" value="ECO:0007669"/>
    <property type="project" value="InterPro"/>
</dbReference>
<dbReference type="InterPro" id="IPR029055">
    <property type="entry name" value="Ntn_hydrolases_N"/>
</dbReference>
<evidence type="ECO:0000256" key="2">
    <source>
        <dbReference type="PIRSR" id="PIRSR600101-2"/>
    </source>
</evidence>
<evidence type="ECO:0000313" key="3">
    <source>
        <dbReference type="Proteomes" id="UP000887578"/>
    </source>
</evidence>
<organism evidence="3 4">
    <name type="scientific">Panagrolaimus davidi</name>
    <dbReference type="NCBI Taxonomy" id="227884"/>
    <lineage>
        <taxon>Eukaryota</taxon>
        <taxon>Metazoa</taxon>
        <taxon>Ecdysozoa</taxon>
        <taxon>Nematoda</taxon>
        <taxon>Chromadorea</taxon>
        <taxon>Rhabditida</taxon>
        <taxon>Tylenchina</taxon>
        <taxon>Panagrolaimomorpha</taxon>
        <taxon>Panagrolaimoidea</taxon>
        <taxon>Panagrolaimidae</taxon>
        <taxon>Panagrolaimus</taxon>
    </lineage>
</organism>
<dbReference type="PANTHER" id="PTHR11686">
    <property type="entry name" value="GAMMA GLUTAMYL TRANSPEPTIDASE"/>
    <property type="match status" value="1"/>
</dbReference>
<feature type="active site" description="Nucleophile" evidence="1">
    <location>
        <position position="37"/>
    </location>
</feature>
<dbReference type="Pfam" id="PF01019">
    <property type="entry name" value="G_glu_transpept"/>
    <property type="match status" value="1"/>
</dbReference>
<dbReference type="Proteomes" id="UP000887578">
    <property type="component" value="Unplaced"/>
</dbReference>
<evidence type="ECO:0000313" key="4">
    <source>
        <dbReference type="WBParaSite" id="PDA_v2.g5396.t1"/>
    </source>
</evidence>
<name>A0A914QUG5_9BILA</name>
<protein>
    <submittedName>
        <fullName evidence="4">Gamma-glutamyltranspeptidase</fullName>
    </submittedName>
</protein>
<dbReference type="WBParaSite" id="PDA_v2.g5396.t1">
    <property type="protein sequence ID" value="PDA_v2.g5396.t1"/>
    <property type="gene ID" value="PDA_v2.g5396"/>
</dbReference>
<reference evidence="4" key="1">
    <citation type="submission" date="2022-11" db="UniProtKB">
        <authorList>
            <consortium name="WormBaseParasite"/>
        </authorList>
    </citation>
    <scope>IDENTIFICATION</scope>
</reference>
<feature type="binding site" evidence="2">
    <location>
        <position position="131"/>
    </location>
    <ligand>
        <name>L-glutamate</name>
        <dbReference type="ChEBI" id="CHEBI:29985"/>
    </ligand>
</feature>
<dbReference type="PRINTS" id="PR01210">
    <property type="entry name" value="GGTRANSPTASE"/>
</dbReference>
<dbReference type="AlphaFoldDB" id="A0A914QUG5"/>
<dbReference type="FunFam" id="3.60.20.40:FF:000006">
    <property type="entry name" value="Protein CBG05566"/>
    <property type="match status" value="1"/>
</dbReference>
<dbReference type="Gene3D" id="3.60.20.40">
    <property type="match status" value="1"/>
</dbReference>
<dbReference type="InterPro" id="IPR000101">
    <property type="entry name" value="GGT_peptidase"/>
</dbReference>
<keyword evidence="3" id="KW-1185">Reference proteome</keyword>
<proteinExistence type="predicted"/>
<feature type="binding site" evidence="2">
    <location>
        <position position="79"/>
    </location>
    <ligand>
        <name>L-glutamate</name>
        <dbReference type="ChEBI" id="CHEBI:29985"/>
    </ligand>
</feature>
<dbReference type="GO" id="GO:0005886">
    <property type="term" value="C:plasma membrane"/>
    <property type="evidence" value="ECO:0007669"/>
    <property type="project" value="TreeGrafter"/>
</dbReference>
<sequence>MTKPEFTKWIASKIPEVSQPLSYYNSDLTAAPESHGTSHVSVLDAEGNAVSATTTVNLLLGSKRISPTLGIIWNNLMDDFSTPGQPNAFGFPPSEANFIEPGKRPLSAMAPTIVYNKNDGKVKMVVGGSGGSRIISAVAQTIIRSQIFHQNIKEAVDAPRFHNQFIPNITEYETTIPASIIESLESQYLQTFTPISIQESVIQAITVENDGLIHANSDFRRRTAANPAGY</sequence>
<dbReference type="GO" id="GO:0006751">
    <property type="term" value="P:glutathione catabolic process"/>
    <property type="evidence" value="ECO:0007669"/>
    <property type="project" value="InterPro"/>
</dbReference>
<feature type="binding site" evidence="2">
    <location>
        <begin position="55"/>
        <end position="57"/>
    </location>
    <ligand>
        <name>L-glutamate</name>
        <dbReference type="ChEBI" id="CHEBI:29985"/>
    </ligand>
</feature>
<dbReference type="InterPro" id="IPR043137">
    <property type="entry name" value="GGT_ssub_C"/>
</dbReference>
<evidence type="ECO:0000256" key="1">
    <source>
        <dbReference type="PIRSR" id="PIRSR600101-1"/>
    </source>
</evidence>